<sequence>MKKICLAILVGAMLLISGCSEGTEGSGNDEGSYEGDSRGLLYEGTINGATVYLYGGMSVLTEEHHSLATGVLEAFDQAEVYGESFDFPLSRREQEELQEAVMKYAPDEDGLREVLSEDVFQQVRDIAVEQGGSWQYLSRFKPWSVRNLIEYTGYQNSSLSSDQGTMDYFKQRTTEEDMETRALYNYEELILFHNEHSNLIPIESQKQMLKDTLEEIEAGNPGKTELIRAWEQGDTQALEAMLDTKLNHEDSGVQDYYHREYKGHNQEFAKRIEALILEEEKESYFLQFPVLNMVGADSLIEELEKAGYDFTPVEL</sequence>
<evidence type="ECO:0000256" key="1">
    <source>
        <dbReference type="SAM" id="SignalP"/>
    </source>
</evidence>
<protein>
    <submittedName>
        <fullName evidence="2">TraB/GumN family protein</fullName>
    </submittedName>
</protein>
<proteinExistence type="predicted"/>
<feature type="signal peptide" evidence="1">
    <location>
        <begin position="1"/>
        <end position="22"/>
    </location>
</feature>
<dbReference type="InterPro" id="IPR047111">
    <property type="entry name" value="YbaP-like"/>
</dbReference>
<dbReference type="PROSITE" id="PS51257">
    <property type="entry name" value="PROKAR_LIPOPROTEIN"/>
    <property type="match status" value="1"/>
</dbReference>
<dbReference type="InterPro" id="IPR002816">
    <property type="entry name" value="TraB/PrgY/GumN_fam"/>
</dbReference>
<keyword evidence="3" id="KW-1185">Reference proteome</keyword>
<accession>A0AA43XJT8</accession>
<dbReference type="PANTHER" id="PTHR40590">
    <property type="entry name" value="CYTOPLASMIC PROTEIN-RELATED"/>
    <property type="match status" value="1"/>
</dbReference>
<keyword evidence="1" id="KW-0732">Signal</keyword>
<gene>
    <name evidence="2" type="ORF">ISALK_06900</name>
</gene>
<dbReference type="RefSeq" id="WP_160720549.1">
    <property type="nucleotide sequence ID" value="NZ_SUMG01000006.1"/>
</dbReference>
<name>A0AA43XJT8_9CLOT</name>
<feature type="chain" id="PRO_5041412098" evidence="1">
    <location>
        <begin position="23"/>
        <end position="315"/>
    </location>
</feature>
<dbReference type="CDD" id="cd14789">
    <property type="entry name" value="Tiki"/>
    <property type="match status" value="1"/>
</dbReference>
<dbReference type="EMBL" id="SUMG01000006">
    <property type="protein sequence ID" value="NBG88225.1"/>
    <property type="molecule type" value="Genomic_DNA"/>
</dbReference>
<evidence type="ECO:0000313" key="3">
    <source>
        <dbReference type="Proteomes" id="UP000449710"/>
    </source>
</evidence>
<comment type="caution">
    <text evidence="2">The sequence shown here is derived from an EMBL/GenBank/DDBJ whole genome shotgun (WGS) entry which is preliminary data.</text>
</comment>
<dbReference type="PANTHER" id="PTHR40590:SF1">
    <property type="entry name" value="CYTOPLASMIC PROTEIN"/>
    <property type="match status" value="1"/>
</dbReference>
<dbReference type="AlphaFoldDB" id="A0AA43XJT8"/>
<evidence type="ECO:0000313" key="2">
    <source>
        <dbReference type="EMBL" id="NBG88225.1"/>
    </source>
</evidence>
<organism evidence="2 3">
    <name type="scientific">Isachenkonia alkalipeptolytica</name>
    <dbReference type="NCBI Taxonomy" id="2565777"/>
    <lineage>
        <taxon>Bacteria</taxon>
        <taxon>Bacillati</taxon>
        <taxon>Bacillota</taxon>
        <taxon>Clostridia</taxon>
        <taxon>Eubacteriales</taxon>
        <taxon>Clostridiaceae</taxon>
        <taxon>Isachenkonia</taxon>
    </lineage>
</organism>
<reference evidence="2 3" key="1">
    <citation type="submission" date="2019-04" db="EMBL/GenBank/DDBJ databases">
        <title>Isachenkonia alkalipeptolytica gen. nov. sp. nov. a new anaerobic, alkiliphilic organothrophic bacterium capable to reduce synthesized ferrihydrite isolated from a soda lake.</title>
        <authorList>
            <person name="Toshchakov S.V."/>
            <person name="Zavarzina D.G."/>
            <person name="Zhilina T.N."/>
            <person name="Kostrikina N.A."/>
            <person name="Kublanov I.V."/>
        </authorList>
    </citation>
    <scope>NUCLEOTIDE SEQUENCE [LARGE SCALE GENOMIC DNA]</scope>
    <source>
        <strain evidence="2 3">Z-1701</strain>
    </source>
</reference>
<dbReference type="Proteomes" id="UP000449710">
    <property type="component" value="Unassembled WGS sequence"/>
</dbReference>
<dbReference type="Pfam" id="PF01963">
    <property type="entry name" value="TraB_PrgY_gumN"/>
    <property type="match status" value="1"/>
</dbReference>